<dbReference type="InterPro" id="IPR050869">
    <property type="entry name" value="H3K4_H4K5_MeTrfase"/>
</dbReference>
<dbReference type="PROSITE" id="PS50280">
    <property type="entry name" value="SET"/>
    <property type="match status" value="1"/>
</dbReference>
<dbReference type="CDD" id="cd20071">
    <property type="entry name" value="SET_SMYD"/>
    <property type="match status" value="1"/>
</dbReference>
<sequence>MTIPLDAAFASAHASQLSDDVAVQSLGERGRGCVATAAIPKGRCVAVCRPFATVVSHDWLKAVEGQQCTNWQNAAVVLEKHHLDHLRFIVLMLIKRRQAQVATQSELLASVLAASPKLQATYSLPLTSAFLLSEPTWADFMTLQSCVTMPEGTPMAVGLLSYRKVMRCLYQILQPLLDPVLLPSERVFDGIVYREKANGFGYWDDSNTELVGYGVFPHASFFNHACAPNVRKVQQGSLMVFVTERDVAPGEELCIYYGCNQEETRSERRQRLLTHYFFDCCCTRCVSEKNSRSI</sequence>
<keyword evidence="3" id="KW-1185">Reference proteome</keyword>
<feature type="domain" description="SET" evidence="1">
    <location>
        <begin position="19"/>
        <end position="258"/>
    </location>
</feature>
<dbReference type="GO" id="GO:0032259">
    <property type="term" value="P:methylation"/>
    <property type="evidence" value="ECO:0007669"/>
    <property type="project" value="UniProtKB-KW"/>
</dbReference>
<organism evidence="2 3">
    <name type="scientific">Dimargaris verticillata</name>
    <dbReference type="NCBI Taxonomy" id="2761393"/>
    <lineage>
        <taxon>Eukaryota</taxon>
        <taxon>Fungi</taxon>
        <taxon>Fungi incertae sedis</taxon>
        <taxon>Zoopagomycota</taxon>
        <taxon>Kickxellomycotina</taxon>
        <taxon>Dimargaritomycetes</taxon>
        <taxon>Dimargaritales</taxon>
        <taxon>Dimargaritaceae</taxon>
        <taxon>Dimargaris</taxon>
    </lineage>
</organism>
<name>A0A9W8B7F4_9FUNG</name>
<protein>
    <submittedName>
        <fullName evidence="2">Protein lysine methyltransferase</fullName>
    </submittedName>
</protein>
<comment type="caution">
    <text evidence="2">The sequence shown here is derived from an EMBL/GenBank/DDBJ whole genome shotgun (WGS) entry which is preliminary data.</text>
</comment>
<dbReference type="SMART" id="SM00317">
    <property type="entry name" value="SET"/>
    <property type="match status" value="1"/>
</dbReference>
<dbReference type="InterPro" id="IPR001214">
    <property type="entry name" value="SET_dom"/>
</dbReference>
<evidence type="ECO:0000313" key="3">
    <source>
        <dbReference type="Proteomes" id="UP001151582"/>
    </source>
</evidence>
<proteinExistence type="predicted"/>
<dbReference type="Gene3D" id="2.170.270.10">
    <property type="entry name" value="SET domain"/>
    <property type="match status" value="1"/>
</dbReference>
<evidence type="ECO:0000313" key="2">
    <source>
        <dbReference type="EMBL" id="KAJ1985070.1"/>
    </source>
</evidence>
<reference evidence="2" key="1">
    <citation type="submission" date="2022-07" db="EMBL/GenBank/DDBJ databases">
        <title>Phylogenomic reconstructions and comparative analyses of Kickxellomycotina fungi.</title>
        <authorList>
            <person name="Reynolds N.K."/>
            <person name="Stajich J.E."/>
            <person name="Barry K."/>
            <person name="Grigoriev I.V."/>
            <person name="Crous P."/>
            <person name="Smith M.E."/>
        </authorList>
    </citation>
    <scope>NUCLEOTIDE SEQUENCE</scope>
    <source>
        <strain evidence="2">RSA 567</strain>
    </source>
</reference>
<dbReference type="AlphaFoldDB" id="A0A9W8B7F4"/>
<dbReference type="OrthoDB" id="1028014at2759"/>
<dbReference type="GO" id="GO:0008168">
    <property type="term" value="F:methyltransferase activity"/>
    <property type="evidence" value="ECO:0007669"/>
    <property type="project" value="UniProtKB-KW"/>
</dbReference>
<dbReference type="Pfam" id="PF00856">
    <property type="entry name" value="SET"/>
    <property type="match status" value="1"/>
</dbReference>
<keyword evidence="2" id="KW-0808">Transferase</keyword>
<gene>
    <name evidence="2" type="primary">SET6</name>
    <name evidence="2" type="ORF">H4R34_000247</name>
</gene>
<dbReference type="GO" id="GO:0005634">
    <property type="term" value="C:nucleus"/>
    <property type="evidence" value="ECO:0007669"/>
    <property type="project" value="TreeGrafter"/>
</dbReference>
<dbReference type="InterPro" id="IPR046341">
    <property type="entry name" value="SET_dom_sf"/>
</dbReference>
<dbReference type="PANTHER" id="PTHR12197:SF294">
    <property type="entry name" value="POTENTIAL PROTEIN LYSINE METHYLTRANSFERASE SET6"/>
    <property type="match status" value="1"/>
</dbReference>
<dbReference type="SUPFAM" id="SSF82199">
    <property type="entry name" value="SET domain"/>
    <property type="match status" value="1"/>
</dbReference>
<dbReference type="EMBL" id="JANBQB010000005">
    <property type="protein sequence ID" value="KAJ1985070.1"/>
    <property type="molecule type" value="Genomic_DNA"/>
</dbReference>
<dbReference type="Proteomes" id="UP001151582">
    <property type="component" value="Unassembled WGS sequence"/>
</dbReference>
<evidence type="ECO:0000259" key="1">
    <source>
        <dbReference type="PROSITE" id="PS50280"/>
    </source>
</evidence>
<keyword evidence="2" id="KW-0489">Methyltransferase</keyword>
<dbReference type="PANTHER" id="PTHR12197">
    <property type="entry name" value="HISTONE-LYSINE N-METHYLTRANSFERASE SMYD"/>
    <property type="match status" value="1"/>
</dbReference>
<accession>A0A9W8B7F4</accession>